<gene>
    <name evidence="2" type="ORF">FIE12Z_8490</name>
</gene>
<evidence type="ECO:0000313" key="3">
    <source>
        <dbReference type="Proteomes" id="UP000265631"/>
    </source>
</evidence>
<evidence type="ECO:0000313" key="2">
    <source>
        <dbReference type="EMBL" id="RFN47260.1"/>
    </source>
</evidence>
<comment type="caution">
    <text evidence="2">The sequence shown here is derived from an EMBL/GenBank/DDBJ whole genome shotgun (WGS) entry which is preliminary data.</text>
</comment>
<keyword evidence="3" id="KW-1185">Reference proteome</keyword>
<dbReference type="PANTHER" id="PTHR42951:SF4">
    <property type="entry name" value="ACYL-COENZYME A THIOESTERASE MBLAC2"/>
    <property type="match status" value="1"/>
</dbReference>
<dbReference type="PANTHER" id="PTHR42951">
    <property type="entry name" value="METALLO-BETA-LACTAMASE DOMAIN-CONTAINING"/>
    <property type="match status" value="1"/>
</dbReference>
<dbReference type="STRING" id="2594813.A0A395MHK9"/>
<evidence type="ECO:0000259" key="1">
    <source>
        <dbReference type="SMART" id="SM00849"/>
    </source>
</evidence>
<organism evidence="2 3">
    <name type="scientific">Fusarium flagelliforme</name>
    <dbReference type="NCBI Taxonomy" id="2675880"/>
    <lineage>
        <taxon>Eukaryota</taxon>
        <taxon>Fungi</taxon>
        <taxon>Dikarya</taxon>
        <taxon>Ascomycota</taxon>
        <taxon>Pezizomycotina</taxon>
        <taxon>Sordariomycetes</taxon>
        <taxon>Hypocreomycetidae</taxon>
        <taxon>Hypocreales</taxon>
        <taxon>Nectriaceae</taxon>
        <taxon>Fusarium</taxon>
        <taxon>Fusarium incarnatum-equiseti species complex</taxon>
    </lineage>
</organism>
<dbReference type="InterPro" id="IPR036866">
    <property type="entry name" value="RibonucZ/Hydroxyglut_hydro"/>
</dbReference>
<dbReference type="EMBL" id="PXXK01000265">
    <property type="protein sequence ID" value="RFN47260.1"/>
    <property type="molecule type" value="Genomic_DNA"/>
</dbReference>
<reference evidence="2 3" key="1">
    <citation type="journal article" date="2018" name="PLoS Pathog.">
        <title>Evolution of structural diversity of trichothecenes, a family of toxins produced by plant pathogenic and entomopathogenic fungi.</title>
        <authorList>
            <person name="Proctor R.H."/>
            <person name="McCormick S.P."/>
            <person name="Kim H.S."/>
            <person name="Cardoza R.E."/>
            <person name="Stanley A.M."/>
            <person name="Lindo L."/>
            <person name="Kelly A."/>
            <person name="Brown D.W."/>
            <person name="Lee T."/>
            <person name="Vaughan M.M."/>
            <person name="Alexander N.J."/>
            <person name="Busman M."/>
            <person name="Gutierrez S."/>
        </authorList>
    </citation>
    <scope>NUCLEOTIDE SEQUENCE [LARGE SCALE GENOMIC DNA]</scope>
    <source>
        <strain evidence="2 3">NRRL 13405</strain>
    </source>
</reference>
<protein>
    <recommendedName>
        <fullName evidence="1">Metallo-beta-lactamase domain-containing protein</fullName>
    </recommendedName>
</protein>
<dbReference type="Gene3D" id="3.60.15.10">
    <property type="entry name" value="Ribonuclease Z/Hydroxyacylglutathione hydrolase-like"/>
    <property type="match status" value="1"/>
</dbReference>
<accession>A0A395MHK9</accession>
<dbReference type="InterPro" id="IPR050855">
    <property type="entry name" value="NDM-1-like"/>
</dbReference>
<proteinExistence type="predicted"/>
<dbReference type="SUPFAM" id="SSF56281">
    <property type="entry name" value="Metallo-hydrolase/oxidoreductase"/>
    <property type="match status" value="1"/>
</dbReference>
<dbReference type="AlphaFoldDB" id="A0A395MHK9"/>
<name>A0A395MHK9_9HYPO</name>
<dbReference type="SMART" id="SM00849">
    <property type="entry name" value="Lactamase_B"/>
    <property type="match status" value="1"/>
</dbReference>
<dbReference type="InterPro" id="IPR001279">
    <property type="entry name" value="Metallo-B-lactamas"/>
</dbReference>
<sequence length="312" mass="34779">MCGISRVVTQAASTHASASVISTRPYFNCTRLNPSTFLIVEHDKWEESPFIYVKLYPSTIVIIDSGTGGAVNNPDAPTTLRNFLENEPVLDNDGWPLNPGSAKPYTVILSHGHYDHLGGLAEFSQTPCSDQIWASVLGKDIMHSPDRLNKSSLSSYIGMKTPQFQVSNWAIDSQPVIDRQGNDLDLVIYQTPGHTPDELAVWDPKERYLFVGDTAYDNGPILSCKVSWAAGIGKIRQDPVKMGGGHLVSSTNAGEFLSELSTFYDDIKDGKIEPLSEDKMEWVPDWLPGEEVQEYDRADKRFWFVGPKRYFD</sequence>
<dbReference type="Pfam" id="PF00753">
    <property type="entry name" value="Lactamase_B"/>
    <property type="match status" value="1"/>
</dbReference>
<dbReference type="Proteomes" id="UP000265631">
    <property type="component" value="Unassembled WGS sequence"/>
</dbReference>
<feature type="domain" description="Metallo-beta-lactamase" evidence="1">
    <location>
        <begin position="48"/>
        <end position="246"/>
    </location>
</feature>